<evidence type="ECO:0000313" key="3">
    <source>
        <dbReference type="Proteomes" id="UP000585050"/>
    </source>
</evidence>
<evidence type="ECO:0000256" key="1">
    <source>
        <dbReference type="SAM" id="Phobius"/>
    </source>
</evidence>
<dbReference type="Proteomes" id="UP000585050">
    <property type="component" value="Unassembled WGS sequence"/>
</dbReference>
<dbReference type="RefSeq" id="WP_168880557.1">
    <property type="nucleotide sequence ID" value="NZ_JABAIL010000001.1"/>
</dbReference>
<accession>A0A7X8SGU3</accession>
<keyword evidence="1" id="KW-0472">Membrane</keyword>
<comment type="caution">
    <text evidence="2">The sequence shown here is derived from an EMBL/GenBank/DDBJ whole genome shotgun (WGS) entry which is preliminary data.</text>
</comment>
<organism evidence="2 3">
    <name type="scientific">Flammeovirga agarivorans</name>
    <dbReference type="NCBI Taxonomy" id="2726742"/>
    <lineage>
        <taxon>Bacteria</taxon>
        <taxon>Pseudomonadati</taxon>
        <taxon>Bacteroidota</taxon>
        <taxon>Cytophagia</taxon>
        <taxon>Cytophagales</taxon>
        <taxon>Flammeovirgaceae</taxon>
        <taxon>Flammeovirga</taxon>
    </lineage>
</organism>
<keyword evidence="3" id="KW-1185">Reference proteome</keyword>
<gene>
    <name evidence="2" type="ORF">HGP29_01590</name>
</gene>
<sequence length="275" mass="33259">MEENQSLTDQNIYRIFYNFAPLKRDINPFIVMIIFKKLLLSICFVLFAATLSYSQEKSPVNKDVVNQQLWMDFYIKVQKNDRFNYLFDFGYETIFLDNYWNKIYHETSVNYQLSNRFDLKGGVAFYYHFNQDIDNRFELRPWQAIVYKVVKRERINIGIQTKIEQRLSWLMDNKTYNYDFRLRMKVAGSVKCFKNDLDWYVPFVAEYFYPIKDNIPEVFHNVAKIGVGIGKKFNDRWNGSFMANWQYSRSGPQDQYKVSDFAYQFQVTRLIDKRK</sequence>
<dbReference type="AlphaFoldDB" id="A0A7X8SGU3"/>
<dbReference type="InterPro" id="IPR019619">
    <property type="entry name" value="DUF2490"/>
</dbReference>
<proteinExistence type="predicted"/>
<feature type="transmembrane region" description="Helical" evidence="1">
    <location>
        <begin position="29"/>
        <end position="53"/>
    </location>
</feature>
<protein>
    <submittedName>
        <fullName evidence="2">DUF2490 domain-containing protein</fullName>
    </submittedName>
</protein>
<keyword evidence="1" id="KW-0812">Transmembrane</keyword>
<keyword evidence="1" id="KW-1133">Transmembrane helix</keyword>
<dbReference type="EMBL" id="JABAIL010000001">
    <property type="protein sequence ID" value="NLR89873.1"/>
    <property type="molecule type" value="Genomic_DNA"/>
</dbReference>
<reference evidence="2 3" key="1">
    <citation type="submission" date="2020-04" db="EMBL/GenBank/DDBJ databases">
        <title>Flammeovirga sp. SR4, a novel species isolated from seawater.</title>
        <authorList>
            <person name="Wang X."/>
        </authorList>
    </citation>
    <scope>NUCLEOTIDE SEQUENCE [LARGE SCALE GENOMIC DNA]</scope>
    <source>
        <strain evidence="2 3">SR4</strain>
    </source>
</reference>
<dbReference type="Pfam" id="PF10677">
    <property type="entry name" value="DUF2490"/>
    <property type="match status" value="1"/>
</dbReference>
<evidence type="ECO:0000313" key="2">
    <source>
        <dbReference type="EMBL" id="NLR89873.1"/>
    </source>
</evidence>
<name>A0A7X8SGU3_9BACT</name>